<proteinExistence type="predicted"/>
<evidence type="ECO:0000313" key="3">
    <source>
        <dbReference type="Proteomes" id="UP000229681"/>
    </source>
</evidence>
<protein>
    <recommendedName>
        <fullName evidence="1">GAF domain-containing protein</fullName>
    </recommendedName>
</protein>
<evidence type="ECO:0000259" key="1">
    <source>
        <dbReference type="Pfam" id="PF01590"/>
    </source>
</evidence>
<gene>
    <name evidence="2" type="ORF">CUN49_18815</name>
</gene>
<reference evidence="2 3" key="1">
    <citation type="submission" date="2017-11" db="EMBL/GenBank/DDBJ databases">
        <title>Evolution of Phototrophy in the Chloroflexi Phylum Driven by Horizontal Gene Transfer.</title>
        <authorList>
            <person name="Ward L.M."/>
            <person name="Hemp J."/>
            <person name="Shih P.M."/>
            <person name="Mcglynn S.E."/>
            <person name="Fischer W."/>
        </authorList>
    </citation>
    <scope>NUCLEOTIDE SEQUENCE [LARGE SCALE GENOMIC DNA]</scope>
    <source>
        <strain evidence="2">JP3_13</strain>
    </source>
</reference>
<dbReference type="Gene3D" id="3.30.450.40">
    <property type="match status" value="1"/>
</dbReference>
<dbReference type="Proteomes" id="UP000229681">
    <property type="component" value="Unassembled WGS sequence"/>
</dbReference>
<feature type="non-terminal residue" evidence="2">
    <location>
        <position position="100"/>
    </location>
</feature>
<dbReference type="InterPro" id="IPR003018">
    <property type="entry name" value="GAF"/>
</dbReference>
<dbReference type="AlphaFoldDB" id="A0A2M8P713"/>
<comment type="caution">
    <text evidence="2">The sequence shown here is derived from an EMBL/GenBank/DDBJ whole genome shotgun (WGS) entry which is preliminary data.</text>
</comment>
<organism evidence="2 3">
    <name type="scientific">Candidatus Thermofonsia Clade 1 bacterium</name>
    <dbReference type="NCBI Taxonomy" id="2364210"/>
    <lineage>
        <taxon>Bacteria</taxon>
        <taxon>Bacillati</taxon>
        <taxon>Chloroflexota</taxon>
        <taxon>Candidatus Thermofontia</taxon>
        <taxon>Candidatus Thermofonsia Clade 1</taxon>
    </lineage>
</organism>
<name>A0A2M8P713_9CHLR</name>
<sequence>LAREESEVQPYRRSAFLSGTKAQLAIPLRVGGEIIGAIDLQSRNANAFPREDVEMLETLANQIAVAVDNARLFAEMQDKLTENRRLYEQTSAQLREIERL</sequence>
<evidence type="ECO:0000313" key="2">
    <source>
        <dbReference type="EMBL" id="PJF33337.1"/>
    </source>
</evidence>
<accession>A0A2M8P713</accession>
<dbReference type="InterPro" id="IPR029016">
    <property type="entry name" value="GAF-like_dom_sf"/>
</dbReference>
<feature type="domain" description="GAF" evidence="1">
    <location>
        <begin position="18"/>
        <end position="67"/>
    </location>
</feature>
<feature type="non-terminal residue" evidence="2">
    <location>
        <position position="1"/>
    </location>
</feature>
<dbReference type="Pfam" id="PF01590">
    <property type="entry name" value="GAF"/>
    <property type="match status" value="1"/>
</dbReference>
<dbReference type="SUPFAM" id="SSF55781">
    <property type="entry name" value="GAF domain-like"/>
    <property type="match status" value="1"/>
</dbReference>
<dbReference type="EMBL" id="PGTM01000997">
    <property type="protein sequence ID" value="PJF33337.1"/>
    <property type="molecule type" value="Genomic_DNA"/>
</dbReference>